<accession>A0ABV8JUQ6</accession>
<feature type="transmembrane region" description="Helical" evidence="1">
    <location>
        <begin position="419"/>
        <end position="437"/>
    </location>
</feature>
<keyword evidence="1" id="KW-1133">Transmembrane helix</keyword>
<dbReference type="Proteomes" id="UP001595814">
    <property type="component" value="Unassembled WGS sequence"/>
</dbReference>
<keyword evidence="1" id="KW-0812">Transmembrane</keyword>
<dbReference type="RefSeq" id="WP_192463154.1">
    <property type="nucleotide sequence ID" value="NZ_JACYFJ010000006.1"/>
</dbReference>
<feature type="transmembrane region" description="Helical" evidence="1">
    <location>
        <begin position="108"/>
        <end position="128"/>
    </location>
</feature>
<keyword evidence="1" id="KW-0472">Membrane</keyword>
<name>A0ABV8JUQ6_9FLAO</name>
<gene>
    <name evidence="2" type="ORF">ACFOUT_17790</name>
</gene>
<feature type="transmembrane region" description="Helical" evidence="1">
    <location>
        <begin position="157"/>
        <end position="175"/>
    </location>
</feature>
<feature type="transmembrane region" description="Helical" evidence="1">
    <location>
        <begin position="67"/>
        <end position="87"/>
    </location>
</feature>
<comment type="caution">
    <text evidence="2">The sequence shown here is derived from an EMBL/GenBank/DDBJ whole genome shotgun (WGS) entry which is preliminary data.</text>
</comment>
<keyword evidence="3" id="KW-1185">Reference proteome</keyword>
<feature type="transmembrane region" description="Helical" evidence="1">
    <location>
        <begin position="363"/>
        <end position="385"/>
    </location>
</feature>
<sequence>MILIKILSVILLIPSITVGFKLFKKKDLNFFDLLLIFNTLYFVIIPLKSNEEVYKVIGKITPETSIMVFFYLLIFFLALLIASYFVEPTSNSPLNVTYFIKKYPALKASLPLKILLIILPAFALTYYVPHMSTMSAFEDIREAGVRASYEESSMVKLFGTIFSLGLVVSITLFFQDLNRKKFQLLTVISLLVYLVNLLLLSRRTLLEFVLFGAIIFYSLNRELINKKLIFYACCFGMFLYFVYFPFYNIVRRSPVEFEIKDPITSIQKIYDYGIGSSNDASDRAADLTASRAIYLYRAIYWVALNDTDKDITWGELTLIAIDHAIPKVLNPSKGLGSELILEDRQHTNKDSADSVLLLGLADYSMLGAIFTLLAYFTVYRILVFISNSSEIFFGDTIASLYVVYFVFKLAFATEKKLDSILADIITYTLVIFLIVLLHKSNLIKMLNNPVSKLNLKA</sequence>
<dbReference type="EMBL" id="JBHSAW010000024">
    <property type="protein sequence ID" value="MFC4097743.1"/>
    <property type="molecule type" value="Genomic_DNA"/>
</dbReference>
<feature type="transmembrane region" description="Helical" evidence="1">
    <location>
        <begin position="392"/>
        <end position="413"/>
    </location>
</feature>
<feature type="transmembrane region" description="Helical" evidence="1">
    <location>
        <begin position="6"/>
        <end position="23"/>
    </location>
</feature>
<feature type="transmembrane region" description="Helical" evidence="1">
    <location>
        <begin position="30"/>
        <end position="47"/>
    </location>
</feature>
<feature type="transmembrane region" description="Helical" evidence="1">
    <location>
        <begin position="228"/>
        <end position="247"/>
    </location>
</feature>
<evidence type="ECO:0008006" key="4">
    <source>
        <dbReference type="Google" id="ProtNLM"/>
    </source>
</evidence>
<evidence type="ECO:0000313" key="2">
    <source>
        <dbReference type="EMBL" id="MFC4097743.1"/>
    </source>
</evidence>
<proteinExistence type="predicted"/>
<feature type="transmembrane region" description="Helical" evidence="1">
    <location>
        <begin position="182"/>
        <end position="199"/>
    </location>
</feature>
<protein>
    <recommendedName>
        <fullName evidence="4">Oligosaccharide repeat unit polymerase</fullName>
    </recommendedName>
</protein>
<evidence type="ECO:0000256" key="1">
    <source>
        <dbReference type="SAM" id="Phobius"/>
    </source>
</evidence>
<organism evidence="2 3">
    <name type="scientific">Euzebyella saccharophila</name>
    <dbReference type="NCBI Taxonomy" id="679664"/>
    <lineage>
        <taxon>Bacteria</taxon>
        <taxon>Pseudomonadati</taxon>
        <taxon>Bacteroidota</taxon>
        <taxon>Flavobacteriia</taxon>
        <taxon>Flavobacteriales</taxon>
        <taxon>Flavobacteriaceae</taxon>
        <taxon>Euzebyella</taxon>
    </lineage>
</organism>
<reference evidence="3" key="1">
    <citation type="journal article" date="2019" name="Int. J. Syst. Evol. Microbiol.">
        <title>The Global Catalogue of Microorganisms (GCM) 10K type strain sequencing project: providing services to taxonomists for standard genome sequencing and annotation.</title>
        <authorList>
            <consortium name="The Broad Institute Genomics Platform"/>
            <consortium name="The Broad Institute Genome Sequencing Center for Infectious Disease"/>
            <person name="Wu L."/>
            <person name="Ma J."/>
        </authorList>
    </citation>
    <scope>NUCLEOTIDE SEQUENCE [LARGE SCALE GENOMIC DNA]</scope>
    <source>
        <strain evidence="3">CECT 7477</strain>
    </source>
</reference>
<feature type="transmembrane region" description="Helical" evidence="1">
    <location>
        <begin position="205"/>
        <end position="221"/>
    </location>
</feature>
<evidence type="ECO:0000313" key="3">
    <source>
        <dbReference type="Proteomes" id="UP001595814"/>
    </source>
</evidence>